<protein>
    <submittedName>
        <fullName evidence="2">Uncharacterized protein</fullName>
    </submittedName>
</protein>
<feature type="region of interest" description="Disordered" evidence="1">
    <location>
        <begin position="63"/>
        <end position="121"/>
    </location>
</feature>
<organism evidence="2">
    <name type="scientific">Tanacetum cinerariifolium</name>
    <name type="common">Dalmatian daisy</name>
    <name type="synonym">Chrysanthemum cinerariifolium</name>
    <dbReference type="NCBI Taxonomy" id="118510"/>
    <lineage>
        <taxon>Eukaryota</taxon>
        <taxon>Viridiplantae</taxon>
        <taxon>Streptophyta</taxon>
        <taxon>Embryophyta</taxon>
        <taxon>Tracheophyta</taxon>
        <taxon>Spermatophyta</taxon>
        <taxon>Magnoliopsida</taxon>
        <taxon>eudicotyledons</taxon>
        <taxon>Gunneridae</taxon>
        <taxon>Pentapetalae</taxon>
        <taxon>asterids</taxon>
        <taxon>campanulids</taxon>
        <taxon>Asterales</taxon>
        <taxon>Asteraceae</taxon>
        <taxon>Asteroideae</taxon>
        <taxon>Anthemideae</taxon>
        <taxon>Anthemidinae</taxon>
        <taxon>Tanacetum</taxon>
    </lineage>
</organism>
<reference evidence="2" key="1">
    <citation type="journal article" date="2019" name="Sci. Rep.">
        <title>Draft genome of Tanacetum cinerariifolium, the natural source of mosquito coil.</title>
        <authorList>
            <person name="Yamashiro T."/>
            <person name="Shiraishi A."/>
            <person name="Satake H."/>
            <person name="Nakayama K."/>
        </authorList>
    </citation>
    <scope>NUCLEOTIDE SEQUENCE</scope>
</reference>
<name>A0A6L2MVH1_TANCI</name>
<proteinExistence type="predicted"/>
<accession>A0A6L2MVH1</accession>
<dbReference type="AlphaFoldDB" id="A0A6L2MVH1"/>
<evidence type="ECO:0000313" key="2">
    <source>
        <dbReference type="EMBL" id="GEU77840.1"/>
    </source>
</evidence>
<feature type="compositionally biased region" description="Polar residues" evidence="1">
    <location>
        <begin position="63"/>
        <end position="94"/>
    </location>
</feature>
<gene>
    <name evidence="2" type="ORF">Tci_049818</name>
</gene>
<dbReference type="EMBL" id="BKCJ010007554">
    <property type="protein sequence ID" value="GEU77840.1"/>
    <property type="molecule type" value="Genomic_DNA"/>
</dbReference>
<feature type="compositionally biased region" description="Low complexity" evidence="1">
    <location>
        <begin position="105"/>
        <end position="121"/>
    </location>
</feature>
<sequence>MSLQVKFVHQSSFLRRGNQCSKSGNLGHNRKGCKDQYKELVQGMPSVKLLVVGARNVFSQAIGSSKQIQAPRQAASVKNASIQAGRSSQQSQGPIQGAGARNAFSQAVGSSQPSAAPSQAS</sequence>
<comment type="caution">
    <text evidence="2">The sequence shown here is derived from an EMBL/GenBank/DDBJ whole genome shotgun (WGS) entry which is preliminary data.</text>
</comment>
<evidence type="ECO:0000256" key="1">
    <source>
        <dbReference type="SAM" id="MobiDB-lite"/>
    </source>
</evidence>